<sequence length="60" mass="6680">MNQLIRPRQGRLIAGVCAAVADRFGWDRTLVRVLTVAAVIFAGLSLWIYILLWIIIPSDG</sequence>
<feature type="transmembrane region" description="Helical" evidence="6">
    <location>
        <begin position="33"/>
        <end position="56"/>
    </location>
</feature>
<dbReference type="InterPro" id="IPR007168">
    <property type="entry name" value="Phageshock_PspC_N"/>
</dbReference>
<evidence type="ECO:0000256" key="4">
    <source>
        <dbReference type="ARBA" id="ARBA00022989"/>
    </source>
</evidence>
<evidence type="ECO:0000259" key="7">
    <source>
        <dbReference type="Pfam" id="PF04024"/>
    </source>
</evidence>
<evidence type="ECO:0000256" key="6">
    <source>
        <dbReference type="SAM" id="Phobius"/>
    </source>
</evidence>
<keyword evidence="4 6" id="KW-1133">Transmembrane helix</keyword>
<dbReference type="AlphaFoldDB" id="A0A7S8MX37"/>
<evidence type="ECO:0000256" key="3">
    <source>
        <dbReference type="ARBA" id="ARBA00022692"/>
    </source>
</evidence>
<dbReference type="KEGG" id="msf:IT882_01685"/>
<protein>
    <submittedName>
        <fullName evidence="8">PspC domain-containing protein</fullName>
    </submittedName>
</protein>
<comment type="subcellular location">
    <subcellularLocation>
        <location evidence="1">Cell membrane</location>
        <topology evidence="1">Single-pass membrane protein</topology>
    </subcellularLocation>
</comment>
<evidence type="ECO:0000256" key="1">
    <source>
        <dbReference type="ARBA" id="ARBA00004162"/>
    </source>
</evidence>
<keyword evidence="3 6" id="KW-0812">Transmembrane</keyword>
<gene>
    <name evidence="8" type="ORF">IT882_01685</name>
</gene>
<evidence type="ECO:0000313" key="9">
    <source>
        <dbReference type="Proteomes" id="UP000594480"/>
    </source>
</evidence>
<evidence type="ECO:0000256" key="5">
    <source>
        <dbReference type="ARBA" id="ARBA00023136"/>
    </source>
</evidence>
<keyword evidence="9" id="KW-1185">Reference proteome</keyword>
<name>A0A7S8MX37_9MICO</name>
<organism evidence="8 9">
    <name type="scientific">Microbacterium schleiferi</name>
    <dbReference type="NCBI Taxonomy" id="69362"/>
    <lineage>
        <taxon>Bacteria</taxon>
        <taxon>Bacillati</taxon>
        <taxon>Actinomycetota</taxon>
        <taxon>Actinomycetes</taxon>
        <taxon>Micrococcales</taxon>
        <taxon>Microbacteriaceae</taxon>
        <taxon>Microbacterium</taxon>
    </lineage>
</organism>
<feature type="domain" description="Phage shock protein PspC N-terminal" evidence="7">
    <location>
        <begin position="3"/>
        <end position="58"/>
    </location>
</feature>
<dbReference type="RefSeq" id="WP_195692901.1">
    <property type="nucleotide sequence ID" value="NZ_CP064760.1"/>
</dbReference>
<dbReference type="Pfam" id="PF04024">
    <property type="entry name" value="PspC"/>
    <property type="match status" value="1"/>
</dbReference>
<dbReference type="GO" id="GO:0005886">
    <property type="term" value="C:plasma membrane"/>
    <property type="evidence" value="ECO:0007669"/>
    <property type="project" value="UniProtKB-SubCell"/>
</dbReference>
<keyword evidence="2" id="KW-1003">Cell membrane</keyword>
<evidence type="ECO:0000256" key="2">
    <source>
        <dbReference type="ARBA" id="ARBA00022475"/>
    </source>
</evidence>
<evidence type="ECO:0000313" key="8">
    <source>
        <dbReference type="EMBL" id="QPE04874.1"/>
    </source>
</evidence>
<reference evidence="8 9" key="1">
    <citation type="submission" date="2020-11" db="EMBL/GenBank/DDBJ databases">
        <title>Amino acid is mineralized and recycled by bacteria in oceanic microbiome.</title>
        <authorList>
            <person name="Zheng L.Y."/>
        </authorList>
    </citation>
    <scope>NUCLEOTIDE SEQUENCE [LARGE SCALE GENOMIC DNA]</scope>
    <source>
        <strain evidence="8 9">A32-1</strain>
    </source>
</reference>
<dbReference type="PANTHER" id="PTHR33885">
    <property type="entry name" value="PHAGE SHOCK PROTEIN C"/>
    <property type="match status" value="1"/>
</dbReference>
<keyword evidence="5 6" id="KW-0472">Membrane</keyword>
<dbReference type="InterPro" id="IPR052027">
    <property type="entry name" value="PspC"/>
</dbReference>
<dbReference type="Proteomes" id="UP000594480">
    <property type="component" value="Chromosome"/>
</dbReference>
<accession>A0A7S8MX37</accession>
<proteinExistence type="predicted"/>
<dbReference type="EMBL" id="CP064760">
    <property type="protein sequence ID" value="QPE04874.1"/>
    <property type="molecule type" value="Genomic_DNA"/>
</dbReference>
<dbReference type="PANTHER" id="PTHR33885:SF3">
    <property type="entry name" value="PHAGE SHOCK PROTEIN C"/>
    <property type="match status" value="1"/>
</dbReference>